<dbReference type="InterPro" id="IPR034904">
    <property type="entry name" value="FSCA_dom_sf"/>
</dbReference>
<protein>
    <recommendedName>
        <fullName evidence="1">MIP18 family-like domain-containing protein</fullName>
    </recommendedName>
</protein>
<accession>G0EHK6</accession>
<dbReference type="PANTHER" id="PTHR42831:SF1">
    <property type="entry name" value="FE-S PROTEIN MATURATION AUXILIARY FACTOR YITW"/>
    <property type="match status" value="1"/>
</dbReference>
<dbReference type="FunCoup" id="G0EHK6">
    <property type="interactions" value="1"/>
</dbReference>
<dbReference type="Pfam" id="PF01883">
    <property type="entry name" value="FeS_assembly_P"/>
    <property type="match status" value="1"/>
</dbReference>
<dbReference type="eggNOG" id="arCOG01845">
    <property type="taxonomic scope" value="Archaea"/>
</dbReference>
<dbReference type="Gene3D" id="3.30.300.130">
    <property type="entry name" value="Fe-S cluster assembly (FSCA)"/>
    <property type="match status" value="1"/>
</dbReference>
<dbReference type="HOGENOM" id="CLU_091588_2_2_2"/>
<dbReference type="InterPro" id="IPR052339">
    <property type="entry name" value="Fe-S_Maturation_MIP18"/>
</dbReference>
<dbReference type="PANTHER" id="PTHR42831">
    <property type="entry name" value="FE-S PROTEIN MATURATION AUXILIARY FACTOR YITW"/>
    <property type="match status" value="1"/>
</dbReference>
<dbReference type="STRING" id="694429.Pyrfu_1501"/>
<evidence type="ECO:0000313" key="2">
    <source>
        <dbReference type="EMBL" id="AEM39359.1"/>
    </source>
</evidence>
<organism evidence="2 3">
    <name type="scientific">Pyrolobus fumarii (strain DSM 11204 / 1A)</name>
    <dbReference type="NCBI Taxonomy" id="694429"/>
    <lineage>
        <taxon>Archaea</taxon>
        <taxon>Thermoproteota</taxon>
        <taxon>Thermoprotei</taxon>
        <taxon>Desulfurococcales</taxon>
        <taxon>Pyrodictiaceae</taxon>
        <taxon>Pyrolobus</taxon>
    </lineage>
</organism>
<dbReference type="Proteomes" id="UP000001037">
    <property type="component" value="Chromosome"/>
</dbReference>
<dbReference type="InParanoid" id="G0EHK6"/>
<reference evidence="2 3" key="1">
    <citation type="journal article" date="2011" name="Stand. Genomic Sci.">
        <title>Complete genome sequence of the hyperthermophilic chemolithoautotroph Pyrolobus fumarii type strain (1A).</title>
        <authorList>
            <person name="Anderson I."/>
            <person name="Goker M."/>
            <person name="Nolan M."/>
            <person name="Lucas S."/>
            <person name="Hammon N."/>
            <person name="Deshpande S."/>
            <person name="Cheng J.F."/>
            <person name="Tapia R."/>
            <person name="Han C."/>
            <person name="Goodwin L."/>
            <person name="Pitluck S."/>
            <person name="Huntemann M."/>
            <person name="Liolios K."/>
            <person name="Ivanova N."/>
            <person name="Pagani I."/>
            <person name="Mavromatis K."/>
            <person name="Ovchinikova G."/>
            <person name="Pati A."/>
            <person name="Chen A."/>
            <person name="Palaniappan K."/>
            <person name="Land M."/>
            <person name="Hauser L."/>
            <person name="Brambilla E.M."/>
            <person name="Huber H."/>
            <person name="Yasawong M."/>
            <person name="Rohde M."/>
            <person name="Spring S."/>
            <person name="Abt B."/>
            <person name="Sikorski J."/>
            <person name="Wirth R."/>
            <person name="Detter J.C."/>
            <person name="Woyke T."/>
            <person name="Bristow J."/>
            <person name="Eisen J.A."/>
            <person name="Markowitz V."/>
            <person name="Hugenholtz P."/>
            <person name="Kyrpides N.C."/>
            <person name="Klenk H.P."/>
            <person name="Lapidus A."/>
        </authorList>
    </citation>
    <scope>NUCLEOTIDE SEQUENCE [LARGE SCALE GENOMIC DNA]</scope>
    <source>
        <strain evidence="3">DSM 11204 / 1A</strain>
    </source>
</reference>
<keyword evidence="3" id="KW-1185">Reference proteome</keyword>
<dbReference type="InterPro" id="IPR002744">
    <property type="entry name" value="MIP18-like"/>
</dbReference>
<sequence>MPNFRCVGVGVNREEIKRKVIEALKEVYDPEIPVDVYNLGLVYDINVDDEGNVKVVLGATAPGCPVAYMIVAQAEEAIRRKVPEAKNVQVELDLYRPWDPRRITKEGREKLKALYGYDIVEEMIKRMGLDSDNQQGA</sequence>
<dbReference type="EMBL" id="CP002838">
    <property type="protein sequence ID" value="AEM39359.1"/>
    <property type="molecule type" value="Genomic_DNA"/>
</dbReference>
<evidence type="ECO:0000313" key="3">
    <source>
        <dbReference type="Proteomes" id="UP000001037"/>
    </source>
</evidence>
<dbReference type="AlphaFoldDB" id="G0EHK6"/>
<dbReference type="KEGG" id="pfm:Pyrfu_1501"/>
<evidence type="ECO:0000259" key="1">
    <source>
        <dbReference type="Pfam" id="PF01883"/>
    </source>
</evidence>
<feature type="domain" description="MIP18 family-like" evidence="1">
    <location>
        <begin position="17"/>
        <end position="91"/>
    </location>
</feature>
<name>G0EHK6_PYRF1</name>
<gene>
    <name evidence="2" type="ordered locus">Pyrfu_1501</name>
</gene>
<proteinExistence type="predicted"/>
<dbReference type="SUPFAM" id="SSF117916">
    <property type="entry name" value="Fe-S cluster assembly (FSCA) domain-like"/>
    <property type="match status" value="1"/>
</dbReference>